<dbReference type="Pfam" id="PF00795">
    <property type="entry name" value="CN_hydrolase"/>
    <property type="match status" value="1"/>
</dbReference>
<dbReference type="InterPro" id="IPR036526">
    <property type="entry name" value="C-N_Hydrolase_sf"/>
</dbReference>
<name>A0A3B0RY19_9ZZZZ</name>
<dbReference type="EC" id="3.5.1.49" evidence="3"/>
<accession>A0A3B0RY19</accession>
<dbReference type="InterPro" id="IPR003010">
    <property type="entry name" value="C-N_Hydrolase"/>
</dbReference>
<organism evidence="3">
    <name type="scientific">hydrothermal vent metagenome</name>
    <dbReference type="NCBI Taxonomy" id="652676"/>
    <lineage>
        <taxon>unclassified sequences</taxon>
        <taxon>metagenomes</taxon>
        <taxon>ecological metagenomes</taxon>
    </lineage>
</organism>
<dbReference type="InterPro" id="IPR050345">
    <property type="entry name" value="Aliph_Amidase/BUP"/>
</dbReference>
<dbReference type="GO" id="GO:0004328">
    <property type="term" value="F:formamidase activity"/>
    <property type="evidence" value="ECO:0007669"/>
    <property type="project" value="UniProtKB-EC"/>
</dbReference>
<keyword evidence="1 3" id="KW-0378">Hydrolase</keyword>
<evidence type="ECO:0000259" key="2">
    <source>
        <dbReference type="PROSITE" id="PS50263"/>
    </source>
</evidence>
<evidence type="ECO:0000256" key="1">
    <source>
        <dbReference type="ARBA" id="ARBA00022801"/>
    </source>
</evidence>
<feature type="non-terminal residue" evidence="3">
    <location>
        <position position="240"/>
    </location>
</feature>
<dbReference type="Gene3D" id="3.60.110.10">
    <property type="entry name" value="Carbon-nitrogen hydrolase"/>
    <property type="match status" value="1"/>
</dbReference>
<dbReference type="PROSITE" id="PS50263">
    <property type="entry name" value="CN_HYDROLASE"/>
    <property type="match status" value="1"/>
</dbReference>
<proteinExistence type="predicted"/>
<sequence>MTDKLLGPGYYAIALQTTIDAVNGCGDRAAAFDLIHKSINRLAGEISSSKKFVGPDVRLMVLPEYVLTAYPMGESIEGWANKACLEMDGPEYDMLGRIAQDNDLYLSGNAYEKDPNFPGLYFQASFIIDPSGDVILRYRRLNSVFAPTPHDVWDKYLDIYGLDGVFPVAKTDIGNLACIASEEILYPEIARSLALRGAEVFLHSSGEIACTHDSIKNIARKARAMENMAYVISSNCAGIR</sequence>
<dbReference type="AlphaFoldDB" id="A0A3B0RY19"/>
<dbReference type="PANTHER" id="PTHR43674:SF2">
    <property type="entry name" value="BETA-UREIDOPROPIONASE"/>
    <property type="match status" value="1"/>
</dbReference>
<feature type="domain" description="CN hydrolase" evidence="2">
    <location>
        <begin position="10"/>
        <end position="240"/>
    </location>
</feature>
<dbReference type="EMBL" id="UOED01000129">
    <property type="protein sequence ID" value="VAV98460.1"/>
    <property type="molecule type" value="Genomic_DNA"/>
</dbReference>
<evidence type="ECO:0000313" key="3">
    <source>
        <dbReference type="EMBL" id="VAV98460.1"/>
    </source>
</evidence>
<protein>
    <submittedName>
        <fullName evidence="3">Formamidase amiF</fullName>
        <ecNumber evidence="3">3.5.1.49</ecNumber>
    </submittedName>
</protein>
<dbReference type="SUPFAM" id="SSF56317">
    <property type="entry name" value="Carbon-nitrogen hydrolase"/>
    <property type="match status" value="1"/>
</dbReference>
<reference evidence="3" key="1">
    <citation type="submission" date="2018-06" db="EMBL/GenBank/DDBJ databases">
        <authorList>
            <person name="Zhirakovskaya E."/>
        </authorList>
    </citation>
    <scope>NUCLEOTIDE SEQUENCE</scope>
</reference>
<gene>
    <name evidence="3" type="ORF">MNBD_ALPHA02-1310</name>
</gene>
<dbReference type="PANTHER" id="PTHR43674">
    <property type="entry name" value="NITRILASE C965.09-RELATED"/>
    <property type="match status" value="1"/>
</dbReference>